<dbReference type="AlphaFoldDB" id="A0AAN9EZ05"/>
<protein>
    <recommendedName>
        <fullName evidence="9">Cytochrome P450</fullName>
    </recommendedName>
</protein>
<comment type="cofactor">
    <cofactor evidence="4">
        <name>heme</name>
        <dbReference type="ChEBI" id="CHEBI:30413"/>
    </cofactor>
</comment>
<comment type="caution">
    <text evidence="7">The sequence shown here is derived from an EMBL/GenBank/DDBJ whole genome shotgun (WGS) entry which is preliminary data.</text>
</comment>
<sequence length="556" mass="63751">MCLRRTNELVGMRLYKKEWQIRTKRPNSIPRESFHSFPMVFFTVLLPFLLILLLIIKWYFSNSTTTKNSPPSPPRLPLLGNFHQLGLFPHRTLQSLAQKYGPLMLLHFGNVPVLVVSSADAAREIMKTHDLVFSNRPRRKLYDILLYNFKDVSSAPYGEYWRQIRAVSVLHLLSNKRVQSFSRVREEETKIMVQHIKECSISSLTVNLTELFSNVTNDIVCRVSFGKKYRGGGKGRRFQELLLEFMELLGVITLGDFIPWLDWLSKVNGFYGRARRVAKHMDEFLEEVVEEHIVCLSNKGSCNDEHVDVDNKELIDFVDVLLSIQRTETNTIGFPIDRTTIKAILLDTFVAGSDTTSTVVEWAMSELLKHPIIMHKLQDEVRSVVGNKTHITEDDLDHMNYLKAVIKETLRFHTPAPLLLPRESMQDIKHKGYDIAAGTQVLVNAWAIARDPSSWDQPLEFKPERFLNSSIDFKGHDFEFIPFGAGRRGCPGIMFAIAVNEIILANIVHKFDWSLPGGARGEDLDMSESESFSVTTHRKYPLLAVATPIREMNEYI</sequence>
<evidence type="ECO:0000256" key="5">
    <source>
        <dbReference type="RuleBase" id="RU000461"/>
    </source>
</evidence>
<name>A0AAN9EZ05_CROPI</name>
<feature type="transmembrane region" description="Helical" evidence="6">
    <location>
        <begin position="39"/>
        <end position="60"/>
    </location>
</feature>
<keyword evidence="3 4" id="KW-0408">Iron</keyword>
<keyword evidence="8" id="KW-1185">Reference proteome</keyword>
<dbReference type="PROSITE" id="PS00086">
    <property type="entry name" value="CYTOCHROME_P450"/>
    <property type="match status" value="1"/>
</dbReference>
<keyword evidence="2 4" id="KW-0479">Metal-binding</keyword>
<organism evidence="7 8">
    <name type="scientific">Crotalaria pallida</name>
    <name type="common">Smooth rattlebox</name>
    <name type="synonym">Crotalaria striata</name>
    <dbReference type="NCBI Taxonomy" id="3830"/>
    <lineage>
        <taxon>Eukaryota</taxon>
        <taxon>Viridiplantae</taxon>
        <taxon>Streptophyta</taxon>
        <taxon>Embryophyta</taxon>
        <taxon>Tracheophyta</taxon>
        <taxon>Spermatophyta</taxon>
        <taxon>Magnoliopsida</taxon>
        <taxon>eudicotyledons</taxon>
        <taxon>Gunneridae</taxon>
        <taxon>Pentapetalae</taxon>
        <taxon>rosids</taxon>
        <taxon>fabids</taxon>
        <taxon>Fabales</taxon>
        <taxon>Fabaceae</taxon>
        <taxon>Papilionoideae</taxon>
        <taxon>50 kb inversion clade</taxon>
        <taxon>genistoids sensu lato</taxon>
        <taxon>core genistoids</taxon>
        <taxon>Crotalarieae</taxon>
        <taxon>Crotalaria</taxon>
    </lineage>
</organism>
<evidence type="ECO:0000313" key="8">
    <source>
        <dbReference type="Proteomes" id="UP001372338"/>
    </source>
</evidence>
<dbReference type="InterPro" id="IPR036396">
    <property type="entry name" value="Cyt_P450_sf"/>
</dbReference>
<dbReference type="Pfam" id="PF00067">
    <property type="entry name" value="p450"/>
    <property type="match status" value="1"/>
</dbReference>
<dbReference type="FunFam" id="1.10.630.10:FF:000011">
    <property type="entry name" value="Cytochrome P450 83B1"/>
    <property type="match status" value="1"/>
</dbReference>
<dbReference type="EMBL" id="JAYWIO010000004">
    <property type="protein sequence ID" value="KAK7266552.1"/>
    <property type="molecule type" value="Genomic_DNA"/>
</dbReference>
<evidence type="ECO:0000256" key="2">
    <source>
        <dbReference type="ARBA" id="ARBA00022723"/>
    </source>
</evidence>
<dbReference type="Gene3D" id="1.10.630.10">
    <property type="entry name" value="Cytochrome P450"/>
    <property type="match status" value="1"/>
</dbReference>
<keyword evidence="5" id="KW-0560">Oxidoreductase</keyword>
<gene>
    <name evidence="7" type="ORF">RIF29_19200</name>
</gene>
<dbReference type="InterPro" id="IPR001128">
    <property type="entry name" value="Cyt_P450"/>
</dbReference>
<dbReference type="SUPFAM" id="SSF48264">
    <property type="entry name" value="Cytochrome P450"/>
    <property type="match status" value="1"/>
</dbReference>
<dbReference type="GO" id="GO:0016705">
    <property type="term" value="F:oxidoreductase activity, acting on paired donors, with incorporation or reduction of molecular oxygen"/>
    <property type="evidence" value="ECO:0007669"/>
    <property type="project" value="InterPro"/>
</dbReference>
<comment type="similarity">
    <text evidence="1 5">Belongs to the cytochrome P450 family.</text>
</comment>
<dbReference type="GO" id="GO:0005506">
    <property type="term" value="F:iron ion binding"/>
    <property type="evidence" value="ECO:0007669"/>
    <property type="project" value="InterPro"/>
</dbReference>
<keyword evidence="6" id="KW-0812">Transmembrane</keyword>
<evidence type="ECO:0000256" key="1">
    <source>
        <dbReference type="ARBA" id="ARBA00010617"/>
    </source>
</evidence>
<dbReference type="PRINTS" id="PR00463">
    <property type="entry name" value="EP450I"/>
</dbReference>
<evidence type="ECO:0000256" key="4">
    <source>
        <dbReference type="PIRSR" id="PIRSR602401-1"/>
    </source>
</evidence>
<dbReference type="InterPro" id="IPR017972">
    <property type="entry name" value="Cyt_P450_CS"/>
</dbReference>
<evidence type="ECO:0000256" key="3">
    <source>
        <dbReference type="ARBA" id="ARBA00023004"/>
    </source>
</evidence>
<dbReference type="GO" id="GO:0020037">
    <property type="term" value="F:heme binding"/>
    <property type="evidence" value="ECO:0007669"/>
    <property type="project" value="InterPro"/>
</dbReference>
<evidence type="ECO:0008006" key="9">
    <source>
        <dbReference type="Google" id="ProtNLM"/>
    </source>
</evidence>
<dbReference type="PANTHER" id="PTHR47955">
    <property type="entry name" value="CYTOCHROME P450 FAMILY 71 PROTEIN"/>
    <property type="match status" value="1"/>
</dbReference>
<feature type="binding site" description="axial binding residue" evidence="4">
    <location>
        <position position="490"/>
    </location>
    <ligand>
        <name>heme</name>
        <dbReference type="ChEBI" id="CHEBI:30413"/>
    </ligand>
    <ligandPart>
        <name>Fe</name>
        <dbReference type="ChEBI" id="CHEBI:18248"/>
    </ligandPart>
</feature>
<dbReference type="PRINTS" id="PR00385">
    <property type="entry name" value="P450"/>
</dbReference>
<dbReference type="CDD" id="cd11072">
    <property type="entry name" value="CYP71-like"/>
    <property type="match status" value="1"/>
</dbReference>
<evidence type="ECO:0000313" key="7">
    <source>
        <dbReference type="EMBL" id="KAK7266552.1"/>
    </source>
</evidence>
<reference evidence="7 8" key="1">
    <citation type="submission" date="2024-01" db="EMBL/GenBank/DDBJ databases">
        <title>The genomes of 5 underutilized Papilionoideae crops provide insights into root nodulation and disease resistanc.</title>
        <authorList>
            <person name="Yuan L."/>
        </authorList>
    </citation>
    <scope>NUCLEOTIDE SEQUENCE [LARGE SCALE GENOMIC DNA]</scope>
    <source>
        <strain evidence="7">ZHUSHIDOU_FW_LH</strain>
        <tissue evidence="7">Leaf</tissue>
    </source>
</reference>
<proteinExistence type="inferred from homology"/>
<keyword evidence="5" id="KW-0503">Monooxygenase</keyword>
<dbReference type="Proteomes" id="UP001372338">
    <property type="component" value="Unassembled WGS sequence"/>
</dbReference>
<dbReference type="PANTHER" id="PTHR47955:SF15">
    <property type="entry name" value="CYTOCHROME P450 71A2-LIKE"/>
    <property type="match status" value="1"/>
</dbReference>
<keyword evidence="6" id="KW-0472">Membrane</keyword>
<dbReference type="InterPro" id="IPR002401">
    <property type="entry name" value="Cyt_P450_E_grp-I"/>
</dbReference>
<dbReference type="GO" id="GO:0004497">
    <property type="term" value="F:monooxygenase activity"/>
    <property type="evidence" value="ECO:0007669"/>
    <property type="project" value="UniProtKB-KW"/>
</dbReference>
<keyword evidence="6" id="KW-1133">Transmembrane helix</keyword>
<evidence type="ECO:0000256" key="6">
    <source>
        <dbReference type="SAM" id="Phobius"/>
    </source>
</evidence>
<keyword evidence="4 5" id="KW-0349">Heme</keyword>
<accession>A0AAN9EZ05</accession>